<organism evidence="6">
    <name type="scientific">Archaeoglobus fulgidus</name>
    <dbReference type="NCBI Taxonomy" id="2234"/>
    <lineage>
        <taxon>Archaea</taxon>
        <taxon>Methanobacteriati</taxon>
        <taxon>Methanobacteriota</taxon>
        <taxon>Archaeoglobi</taxon>
        <taxon>Archaeoglobales</taxon>
        <taxon>Archaeoglobaceae</taxon>
        <taxon>Archaeoglobus</taxon>
    </lineage>
</organism>
<evidence type="ECO:0000313" key="6">
    <source>
        <dbReference type="EMBL" id="HFW32258.1"/>
    </source>
</evidence>
<dbReference type="InterPro" id="IPR052377">
    <property type="entry name" value="Mitochondrial_ECH-domain"/>
</dbReference>
<dbReference type="Gene3D" id="3.90.226.10">
    <property type="entry name" value="2-enoyl-CoA Hydratase, Chain A, domain 1"/>
    <property type="match status" value="1"/>
</dbReference>
<comment type="function">
    <text evidence="4">May play a role in fatty acid biosynthesis and insulin sensitivity.</text>
</comment>
<evidence type="ECO:0000256" key="4">
    <source>
        <dbReference type="ARBA" id="ARBA00037410"/>
    </source>
</evidence>
<dbReference type="AlphaFoldDB" id="A0A7C3MAC4"/>
<evidence type="ECO:0000256" key="1">
    <source>
        <dbReference type="ARBA" id="ARBA00022832"/>
    </source>
</evidence>
<dbReference type="Gene3D" id="1.10.12.10">
    <property type="entry name" value="Lyase 2-enoyl-coa Hydratase, Chain A, domain 2"/>
    <property type="match status" value="1"/>
</dbReference>
<dbReference type="InterPro" id="IPR029045">
    <property type="entry name" value="ClpP/crotonase-like_dom_sf"/>
</dbReference>
<accession>A0A7C3MAC4</accession>
<keyword evidence="3" id="KW-0443">Lipid metabolism</keyword>
<evidence type="ECO:0000256" key="3">
    <source>
        <dbReference type="ARBA" id="ARBA00023098"/>
    </source>
</evidence>
<dbReference type="Pfam" id="PF00378">
    <property type="entry name" value="ECH_1"/>
    <property type="match status" value="1"/>
</dbReference>
<dbReference type="EMBL" id="DTLB01000028">
    <property type="protein sequence ID" value="HFW32258.1"/>
    <property type="molecule type" value="Genomic_DNA"/>
</dbReference>
<dbReference type="CDD" id="cd06558">
    <property type="entry name" value="crotonase-like"/>
    <property type="match status" value="1"/>
</dbReference>
<dbReference type="GO" id="GO:0016836">
    <property type="term" value="F:hydro-lyase activity"/>
    <property type="evidence" value="ECO:0007669"/>
    <property type="project" value="TreeGrafter"/>
</dbReference>
<reference evidence="6" key="1">
    <citation type="journal article" date="2020" name="mSystems">
        <title>Genome- and Community-Level Interaction Insights into Carbon Utilization and Element Cycling Functions of Hydrothermarchaeota in Hydrothermal Sediment.</title>
        <authorList>
            <person name="Zhou Z."/>
            <person name="Liu Y."/>
            <person name="Xu W."/>
            <person name="Pan J."/>
            <person name="Luo Z.H."/>
            <person name="Li M."/>
        </authorList>
    </citation>
    <scope>NUCLEOTIDE SEQUENCE [LARGE SCALE GENOMIC DNA]</scope>
    <source>
        <strain evidence="6">SpSt-87</strain>
    </source>
</reference>
<keyword evidence="2" id="KW-0809">Transit peptide</keyword>
<name>A0A7C3MAC4_ARCFL</name>
<dbReference type="GO" id="GO:0006631">
    <property type="term" value="P:fatty acid metabolic process"/>
    <property type="evidence" value="ECO:0007669"/>
    <property type="project" value="UniProtKB-KW"/>
</dbReference>
<dbReference type="SUPFAM" id="SSF52096">
    <property type="entry name" value="ClpP/crotonase"/>
    <property type="match status" value="1"/>
</dbReference>
<dbReference type="InterPro" id="IPR001753">
    <property type="entry name" value="Enoyl-CoA_hydra/iso"/>
</dbReference>
<evidence type="ECO:0000256" key="5">
    <source>
        <dbReference type="ARBA" id="ARBA00040545"/>
    </source>
</evidence>
<dbReference type="PANTHER" id="PTHR43602">
    <property type="match status" value="1"/>
</dbReference>
<sequence>MKNLKYEERGRVGIVTLNRPETRNALSFELLKELEELIGKISAERKVRVVIIKGEGKGFSSGHDLKEILDRHPIEVERLFNQCFRVMLAIRNAPQPYIAMVHGVATAAGCQLVAACDMAVAAKSALFATPGVKIGLFCYTPVAFVSRAVGRKKAFEMGFTGEFITADEALQFGLVNKVVDDEKLEEETMKLAENVASYSLNTLESGKRFFYRQLFMEDFQALSYATEAISLYSSTEDAKEGIRAFFEKREPKWD</sequence>
<gene>
    <name evidence="6" type="ORF">ENW66_04820</name>
</gene>
<dbReference type="InterPro" id="IPR014748">
    <property type="entry name" value="Enoyl-CoA_hydra_C"/>
</dbReference>
<dbReference type="PANTHER" id="PTHR43602:SF1">
    <property type="entry name" value="ENOYL-COA HYDRATASE DOMAIN-CONTAINING PROTEIN 3, MITOCHONDRIAL"/>
    <property type="match status" value="1"/>
</dbReference>
<protein>
    <recommendedName>
        <fullName evidence="5">Enoyl-CoA hydratase domain-containing protein 3, mitochondrial</fullName>
    </recommendedName>
</protein>
<proteinExistence type="predicted"/>
<comment type="caution">
    <text evidence="6">The sequence shown here is derived from an EMBL/GenBank/DDBJ whole genome shotgun (WGS) entry which is preliminary data.</text>
</comment>
<keyword evidence="1" id="KW-0276">Fatty acid metabolism</keyword>
<evidence type="ECO:0000256" key="2">
    <source>
        <dbReference type="ARBA" id="ARBA00022946"/>
    </source>
</evidence>